<proteinExistence type="predicted"/>
<evidence type="ECO:0000313" key="2">
    <source>
        <dbReference type="Proteomes" id="UP000247702"/>
    </source>
</evidence>
<dbReference type="AlphaFoldDB" id="A0A2Z6R6A1"/>
<name>A0A2Z6R6A1_9GLOM</name>
<gene>
    <name evidence="1" type="ORF">RclHR1_20170001</name>
</gene>
<dbReference type="Proteomes" id="UP000247702">
    <property type="component" value="Unassembled WGS sequence"/>
</dbReference>
<accession>A0A2Z6R6A1</accession>
<reference evidence="1 2" key="1">
    <citation type="submission" date="2017-11" db="EMBL/GenBank/DDBJ databases">
        <title>The genome of Rhizophagus clarus HR1 reveals common genetic basis of auxotrophy among arbuscular mycorrhizal fungi.</title>
        <authorList>
            <person name="Kobayashi Y."/>
        </authorList>
    </citation>
    <scope>NUCLEOTIDE SEQUENCE [LARGE SCALE GENOMIC DNA]</scope>
    <source>
        <strain evidence="1 2">HR1</strain>
    </source>
</reference>
<protein>
    <submittedName>
        <fullName evidence="1">Uncharacterized protein</fullName>
    </submittedName>
</protein>
<dbReference type="EMBL" id="BEXD01001133">
    <property type="protein sequence ID" value="GBB92501.1"/>
    <property type="molecule type" value="Genomic_DNA"/>
</dbReference>
<keyword evidence="2" id="KW-1185">Reference proteome</keyword>
<sequence>MSVVKLVNEFKMVYERVEEPYDELKEFLTDNVWKQLLQLHLKATDLVKLRKDITIITNLGVFVHQVVKNVLIAQNDKEDTQSIIKTCDEYTINLKISTKLRIVKSLPVRKLLIC</sequence>
<organism evidence="1 2">
    <name type="scientific">Rhizophagus clarus</name>
    <dbReference type="NCBI Taxonomy" id="94130"/>
    <lineage>
        <taxon>Eukaryota</taxon>
        <taxon>Fungi</taxon>
        <taxon>Fungi incertae sedis</taxon>
        <taxon>Mucoromycota</taxon>
        <taxon>Glomeromycotina</taxon>
        <taxon>Glomeromycetes</taxon>
        <taxon>Glomerales</taxon>
        <taxon>Glomeraceae</taxon>
        <taxon>Rhizophagus</taxon>
    </lineage>
</organism>
<comment type="caution">
    <text evidence="1">The sequence shown here is derived from an EMBL/GenBank/DDBJ whole genome shotgun (WGS) entry which is preliminary data.</text>
</comment>
<evidence type="ECO:0000313" key="1">
    <source>
        <dbReference type="EMBL" id="GBB92501.1"/>
    </source>
</evidence>